<organism evidence="2 3">
    <name type="scientific">Penicillium argentinense</name>
    <dbReference type="NCBI Taxonomy" id="1131581"/>
    <lineage>
        <taxon>Eukaryota</taxon>
        <taxon>Fungi</taxon>
        <taxon>Dikarya</taxon>
        <taxon>Ascomycota</taxon>
        <taxon>Pezizomycotina</taxon>
        <taxon>Eurotiomycetes</taxon>
        <taxon>Eurotiomycetidae</taxon>
        <taxon>Eurotiales</taxon>
        <taxon>Aspergillaceae</taxon>
        <taxon>Penicillium</taxon>
    </lineage>
</organism>
<keyword evidence="3" id="KW-1185">Reference proteome</keyword>
<feature type="compositionally biased region" description="Low complexity" evidence="1">
    <location>
        <begin position="24"/>
        <end position="35"/>
    </location>
</feature>
<dbReference type="Proteomes" id="UP001149074">
    <property type="component" value="Unassembled WGS sequence"/>
</dbReference>
<evidence type="ECO:0000256" key="1">
    <source>
        <dbReference type="SAM" id="MobiDB-lite"/>
    </source>
</evidence>
<protein>
    <submittedName>
        <fullName evidence="2">Uncharacterized protein</fullName>
    </submittedName>
</protein>
<comment type="caution">
    <text evidence="2">The sequence shown here is derived from an EMBL/GenBank/DDBJ whole genome shotgun (WGS) entry which is preliminary data.</text>
</comment>
<dbReference type="RefSeq" id="XP_056468562.1">
    <property type="nucleotide sequence ID" value="XM_056623574.1"/>
</dbReference>
<evidence type="ECO:0000313" key="3">
    <source>
        <dbReference type="Proteomes" id="UP001149074"/>
    </source>
</evidence>
<evidence type="ECO:0000313" key="2">
    <source>
        <dbReference type="EMBL" id="KAJ5082040.1"/>
    </source>
</evidence>
<dbReference type="EMBL" id="JAPQKI010000011">
    <property type="protein sequence ID" value="KAJ5082040.1"/>
    <property type="molecule type" value="Genomic_DNA"/>
</dbReference>
<reference evidence="2" key="2">
    <citation type="journal article" date="2023" name="IMA Fungus">
        <title>Comparative genomic study of the Penicillium genus elucidates a diverse pangenome and 15 lateral gene transfer events.</title>
        <authorList>
            <person name="Petersen C."/>
            <person name="Sorensen T."/>
            <person name="Nielsen M.R."/>
            <person name="Sondergaard T.E."/>
            <person name="Sorensen J.L."/>
            <person name="Fitzpatrick D.A."/>
            <person name="Frisvad J.C."/>
            <person name="Nielsen K.L."/>
        </authorList>
    </citation>
    <scope>NUCLEOTIDE SEQUENCE</scope>
    <source>
        <strain evidence="2">IBT 30761</strain>
    </source>
</reference>
<accession>A0A9W9EHW0</accession>
<dbReference type="GeneID" id="81362553"/>
<dbReference type="AlphaFoldDB" id="A0A9W9EHW0"/>
<dbReference type="OrthoDB" id="66095at2759"/>
<sequence length="308" mass="35731">MLSLPFRLRRGLFGANRDEENNSDDGSSSSSQPEQSTEKEVAKDFFPSLWDVLKVRYLLQWKIRKGLPPELVDAVIDAAEYWPSTVHEMEGKRRVMCDRDQVLLKTVPLCYDRKVCLAPLWFSSAVWRLTSRDQNPNHSPHRTVHPCRKIVFHLSSHDQGGGRAREDMYHGSWTWFDTEVIREAHTKKMYVDGTEQEILEDELGYVKKHFEPSDQLLSPRSKQVQMNGARVSEMQDRVITWHYLDDVAANSTEAYHIERTEGRGRLMLDGHVVRELQVGDSIALWGRARFTGWANYVDRASVRIFWAV</sequence>
<name>A0A9W9EHW0_9EURO</name>
<reference evidence="2" key="1">
    <citation type="submission" date="2022-11" db="EMBL/GenBank/DDBJ databases">
        <authorList>
            <person name="Petersen C."/>
        </authorList>
    </citation>
    <scope>NUCLEOTIDE SEQUENCE</scope>
    <source>
        <strain evidence="2">IBT 30761</strain>
    </source>
</reference>
<feature type="region of interest" description="Disordered" evidence="1">
    <location>
        <begin position="16"/>
        <end position="40"/>
    </location>
</feature>
<proteinExistence type="predicted"/>
<gene>
    <name evidence="2" type="ORF">N7532_011083</name>
</gene>